<feature type="chain" id="PRO_5008554068" description="Lipoprotein" evidence="1">
    <location>
        <begin position="22"/>
        <end position="635"/>
    </location>
</feature>
<evidence type="ECO:0000256" key="1">
    <source>
        <dbReference type="SAM" id="SignalP"/>
    </source>
</evidence>
<gene>
    <name evidence="2" type="ORF">SHELI_v1c10530</name>
</gene>
<sequence>MKKLLSLLASFGLITTTSITAISCSSKPEIKDLSNFTAEDLILNPETDEQEDVESAAIDKINQVLSISVKKGVDFTVEFKKANILKDGYLIVQSTPSSQTISGQVTFNVKYVGDPALQDIQDQISSIGNNTMRVSVSKDGDSRTLLKASVGEGSSDFIDNVVVDNSTIKENKFGVSYNAKKAGTATIVLSYRKITKEVKIIINKNDLGIIGGSSLILNPLFNTQNAASETFAKNISKKVGHNIDTTSDFKVTSFKEPTSDSNGSLGIEALSTSNYIQGSALFSINFKTVATIKNPGDDLYGWLGSSMSFDLSMENANGVTIPTVTLDSDSVGQISDIVVSPTEDINKFVVNYVGTKEGDASITISYGENKEKLKTKITIKEDKRVDISTLSGEQLVLYPTSAYDSTVSKFIVDTLNKYFPDKKISSDDLDIKNDLPKINDLGDVSDGTSTVTSVERSELVKGSVKFTVKYPVKDISQVFTSSKSQLGPILFDGDKPDKEQLMKAINKKLGFIGPKFYINSFDIIKQDATSATITGKNSLKGEATVTYSKANPIDLNQIKSKDLGEIKGATENVKINMIVSKIKQIDPDQFGKISTSDVEFANPDEVTNTKAVIRAKKDSILAKGQVELTFNYIRN</sequence>
<evidence type="ECO:0008006" key="4">
    <source>
        <dbReference type="Google" id="ProtNLM"/>
    </source>
</evidence>
<evidence type="ECO:0000313" key="2">
    <source>
        <dbReference type="EMBL" id="AOG61000.1"/>
    </source>
</evidence>
<dbReference type="Pfam" id="PF05215">
    <property type="entry name" value="Spiralin"/>
    <property type="match status" value="3"/>
</dbReference>
<dbReference type="Proteomes" id="UP000094378">
    <property type="component" value="Chromosome"/>
</dbReference>
<dbReference type="STRING" id="216938.SHELI_v1c10530"/>
<organism evidence="2 3">
    <name type="scientific">Spiroplasma helicoides</name>
    <dbReference type="NCBI Taxonomy" id="216938"/>
    <lineage>
        <taxon>Bacteria</taxon>
        <taxon>Bacillati</taxon>
        <taxon>Mycoplasmatota</taxon>
        <taxon>Mollicutes</taxon>
        <taxon>Entomoplasmatales</taxon>
        <taxon>Spiroplasmataceae</taxon>
        <taxon>Spiroplasma</taxon>
    </lineage>
</organism>
<dbReference type="PROSITE" id="PS51257">
    <property type="entry name" value="PROKAR_LIPOPROTEIN"/>
    <property type="match status" value="1"/>
</dbReference>
<dbReference type="NCBIfam" id="NF038029">
    <property type="entry name" value="LP_plasma"/>
    <property type="match status" value="1"/>
</dbReference>
<reference evidence="2 3" key="1">
    <citation type="submission" date="2016-08" db="EMBL/GenBank/DDBJ databases">
        <title>Complete genome sequence of Spiroplasma helicoides TABS-2 (DSM 22551).</title>
        <authorList>
            <person name="Shen W.-Y."/>
            <person name="Lo W.-S."/>
            <person name="Lai Y.-C."/>
            <person name="Kuo C.-H."/>
        </authorList>
    </citation>
    <scope>NUCLEOTIDE SEQUENCE [LARGE SCALE GENOMIC DNA]</scope>
    <source>
        <strain evidence="2 3">TABS-2</strain>
    </source>
</reference>
<proteinExistence type="predicted"/>
<dbReference type="GO" id="GO:0016020">
    <property type="term" value="C:membrane"/>
    <property type="evidence" value="ECO:0007669"/>
    <property type="project" value="InterPro"/>
</dbReference>
<dbReference type="RefSeq" id="WP_069117379.1">
    <property type="nucleotide sequence ID" value="NZ_CP017015.1"/>
</dbReference>
<dbReference type="InterPro" id="IPR054816">
    <property type="entry name" value="Lipoprotein_mollicutes-type_CS"/>
</dbReference>
<keyword evidence="3" id="KW-1185">Reference proteome</keyword>
<dbReference type="InterPro" id="IPR007880">
    <property type="entry name" value="Spiralin"/>
</dbReference>
<protein>
    <recommendedName>
        <fullName evidence="4">Lipoprotein</fullName>
    </recommendedName>
</protein>
<feature type="signal peptide" evidence="1">
    <location>
        <begin position="1"/>
        <end position="21"/>
    </location>
</feature>
<name>A0A1B3SM62_9MOLU</name>
<evidence type="ECO:0000313" key="3">
    <source>
        <dbReference type="Proteomes" id="UP000094378"/>
    </source>
</evidence>
<accession>A0A1B3SM62</accession>
<dbReference type="KEGG" id="shj:SHELI_v1c10530"/>
<keyword evidence="1" id="KW-0732">Signal</keyword>
<dbReference type="EMBL" id="CP017015">
    <property type="protein sequence ID" value="AOG61000.1"/>
    <property type="molecule type" value="Genomic_DNA"/>
</dbReference>
<dbReference type="AlphaFoldDB" id="A0A1B3SM62"/>